<organism evidence="3 4">
    <name type="scientific">Streptomyces benahoarensis</name>
    <dbReference type="NCBI Taxonomy" id="2595054"/>
    <lineage>
        <taxon>Bacteria</taxon>
        <taxon>Bacillati</taxon>
        <taxon>Actinomycetota</taxon>
        <taxon>Actinomycetes</taxon>
        <taxon>Kitasatosporales</taxon>
        <taxon>Streptomycetaceae</taxon>
        <taxon>Streptomyces</taxon>
    </lineage>
</organism>
<dbReference type="RefSeq" id="WP_143940104.1">
    <property type="nucleotide sequence ID" value="NZ_VKLS01000018.1"/>
</dbReference>
<feature type="region of interest" description="Disordered" evidence="1">
    <location>
        <begin position="154"/>
        <end position="182"/>
    </location>
</feature>
<comment type="caution">
    <text evidence="3">The sequence shown here is derived from an EMBL/GenBank/DDBJ whole genome shotgun (WGS) entry which is preliminary data.</text>
</comment>
<protein>
    <recommendedName>
        <fullName evidence="2">Tox-REase-2 domain-containing protein</fullName>
    </recommendedName>
</protein>
<reference evidence="3 4" key="1">
    <citation type="submission" date="2019-07" db="EMBL/GenBank/DDBJ databases">
        <title>Draft genome for Streptomyces benahoarensis MZ03-48.</title>
        <authorList>
            <person name="Gonzalez-Pimentel J.L."/>
        </authorList>
    </citation>
    <scope>NUCLEOTIDE SEQUENCE [LARGE SCALE GENOMIC DNA]</scope>
    <source>
        <strain evidence="3 4">MZ03-48</strain>
    </source>
</reference>
<dbReference type="InterPro" id="IPR028906">
    <property type="entry name" value="Tox-REase-2_dom"/>
</dbReference>
<evidence type="ECO:0000313" key="3">
    <source>
        <dbReference type="EMBL" id="TSB43619.1"/>
    </source>
</evidence>
<evidence type="ECO:0000313" key="4">
    <source>
        <dbReference type="Proteomes" id="UP000320888"/>
    </source>
</evidence>
<evidence type="ECO:0000259" key="2">
    <source>
        <dbReference type="Pfam" id="PF15646"/>
    </source>
</evidence>
<sequence length="341" mass="36041">MAMNYIRTDADVSASMMKPQQLPASADPQCSSEPRTVDIPTAVGRANWAVREIIATFWPQGDPDKLRQAARDWQHVGELITVGASDAVAAGGEAALIAEAGAAAAAMTAEVEASAELAVLAEAGAVVDSAAARIVIPAATTAAMTLAATRAAASTPTPAGGLPPLPRSPNSAFPPLSPAGQQQMHGWMNQMDADGRTSPAVQPTGKKPKVDARRAYQIRVAGSTEYNLYTPVTTDSGRERGMNADGVRAEAAAAIDAKYIGRQKSCRSPLRVGNIDNVPDFVYEATMKSQEDEARRYAEAFKDPRNKVNHLEVITNDEKAGAYYDAMLAAEHVPGETRIEK</sequence>
<dbReference type="Proteomes" id="UP000320888">
    <property type="component" value="Unassembled WGS sequence"/>
</dbReference>
<gene>
    <name evidence="3" type="ORF">FNZ23_03440</name>
</gene>
<dbReference type="EMBL" id="VKLS01000018">
    <property type="protein sequence ID" value="TSB43619.1"/>
    <property type="molecule type" value="Genomic_DNA"/>
</dbReference>
<dbReference type="Pfam" id="PF15646">
    <property type="entry name" value="Tox-REase-2"/>
    <property type="match status" value="1"/>
</dbReference>
<evidence type="ECO:0000256" key="1">
    <source>
        <dbReference type="SAM" id="MobiDB-lite"/>
    </source>
</evidence>
<feature type="domain" description="Tox-REase-2" evidence="2">
    <location>
        <begin position="213"/>
        <end position="334"/>
    </location>
</feature>
<dbReference type="AlphaFoldDB" id="A0A553ZQ74"/>
<dbReference type="OrthoDB" id="291011at2"/>
<proteinExistence type="predicted"/>
<accession>A0A553ZQ74</accession>
<keyword evidence="4" id="KW-1185">Reference proteome</keyword>
<name>A0A553ZQ74_9ACTN</name>